<reference evidence="8 9" key="2">
    <citation type="submission" date="2018-11" db="EMBL/GenBank/DDBJ databases">
        <authorList>
            <consortium name="Pathogen Informatics"/>
        </authorList>
    </citation>
    <scope>NUCLEOTIDE SEQUENCE [LARGE SCALE GENOMIC DNA]</scope>
    <source>
        <strain evidence="8 9">Egypt</strain>
    </source>
</reference>
<accession>A0A182ZZG1</accession>
<organism evidence="10">
    <name type="scientific">Echinostoma caproni</name>
    <dbReference type="NCBI Taxonomy" id="27848"/>
    <lineage>
        <taxon>Eukaryota</taxon>
        <taxon>Metazoa</taxon>
        <taxon>Spiralia</taxon>
        <taxon>Lophotrochozoa</taxon>
        <taxon>Platyhelminthes</taxon>
        <taxon>Trematoda</taxon>
        <taxon>Digenea</taxon>
        <taxon>Plagiorchiida</taxon>
        <taxon>Echinostomata</taxon>
        <taxon>Echinostomatoidea</taxon>
        <taxon>Echinostomatidae</taxon>
        <taxon>Echinostoma</taxon>
    </lineage>
</organism>
<keyword evidence="5 7" id="KW-0472">Membrane</keyword>
<dbReference type="InterPro" id="IPR000425">
    <property type="entry name" value="MIP"/>
</dbReference>
<comment type="similarity">
    <text evidence="2 6">Belongs to the MIP/aquaporin (TC 1.A.8) family.</text>
</comment>
<reference evidence="10" key="1">
    <citation type="submission" date="2016-06" db="UniProtKB">
        <authorList>
            <consortium name="WormBaseParasite"/>
        </authorList>
    </citation>
    <scope>IDENTIFICATION</scope>
</reference>
<dbReference type="OrthoDB" id="3222at2759"/>
<dbReference type="InterPro" id="IPR034294">
    <property type="entry name" value="Aquaporin_transptr"/>
</dbReference>
<dbReference type="InterPro" id="IPR023271">
    <property type="entry name" value="Aquaporin-like"/>
</dbReference>
<evidence type="ECO:0000313" key="9">
    <source>
        <dbReference type="Proteomes" id="UP000272942"/>
    </source>
</evidence>
<feature type="transmembrane region" description="Helical" evidence="7">
    <location>
        <begin position="71"/>
        <end position="92"/>
    </location>
</feature>
<evidence type="ECO:0000256" key="7">
    <source>
        <dbReference type="SAM" id="Phobius"/>
    </source>
</evidence>
<dbReference type="GO" id="GO:0015250">
    <property type="term" value="F:water channel activity"/>
    <property type="evidence" value="ECO:0007669"/>
    <property type="project" value="TreeGrafter"/>
</dbReference>
<dbReference type="SUPFAM" id="SSF81338">
    <property type="entry name" value="Aquaporin-like"/>
    <property type="match status" value="1"/>
</dbReference>
<dbReference type="PANTHER" id="PTHR19139:SF199">
    <property type="entry name" value="MIP17260P"/>
    <property type="match status" value="1"/>
</dbReference>
<keyword evidence="3 6" id="KW-0812">Transmembrane</keyword>
<dbReference type="EMBL" id="UZAN01000251">
    <property type="protein sequence ID" value="VDP18677.1"/>
    <property type="molecule type" value="Genomic_DNA"/>
</dbReference>
<dbReference type="PANTHER" id="PTHR19139">
    <property type="entry name" value="AQUAPORIN TRANSPORTER"/>
    <property type="match status" value="1"/>
</dbReference>
<protein>
    <submittedName>
        <fullName evidence="10">ThrE_2 domain-containing protein</fullName>
    </submittedName>
</protein>
<dbReference type="WBParaSite" id="ECPE_0000009501-mRNA-1">
    <property type="protein sequence ID" value="ECPE_0000009501-mRNA-1"/>
    <property type="gene ID" value="ECPE_0000009501"/>
</dbReference>
<evidence type="ECO:0000256" key="3">
    <source>
        <dbReference type="ARBA" id="ARBA00022692"/>
    </source>
</evidence>
<feature type="transmembrane region" description="Helical" evidence="7">
    <location>
        <begin position="39"/>
        <end position="64"/>
    </location>
</feature>
<dbReference type="Gene3D" id="1.20.1080.10">
    <property type="entry name" value="Glycerol uptake facilitator protein"/>
    <property type="match status" value="1"/>
</dbReference>
<dbReference type="AlphaFoldDB" id="A0A182ZZG1"/>
<evidence type="ECO:0000256" key="4">
    <source>
        <dbReference type="ARBA" id="ARBA00022989"/>
    </source>
</evidence>
<keyword evidence="4 7" id="KW-1133">Transmembrane helix</keyword>
<dbReference type="Proteomes" id="UP000272942">
    <property type="component" value="Unassembled WGS sequence"/>
</dbReference>
<name>A0A182ZZG1_9TREM</name>
<dbReference type="PRINTS" id="PR00783">
    <property type="entry name" value="MINTRINSICP"/>
</dbReference>
<feature type="transmembrane region" description="Helical" evidence="7">
    <location>
        <begin position="119"/>
        <end position="138"/>
    </location>
</feature>
<evidence type="ECO:0000256" key="6">
    <source>
        <dbReference type="RuleBase" id="RU000477"/>
    </source>
</evidence>
<keyword evidence="6" id="KW-0813">Transport</keyword>
<evidence type="ECO:0000313" key="8">
    <source>
        <dbReference type="EMBL" id="VDP18677.1"/>
    </source>
</evidence>
<dbReference type="Pfam" id="PF00230">
    <property type="entry name" value="MIP"/>
    <property type="match status" value="1"/>
</dbReference>
<gene>
    <name evidence="8" type="ORF">ECPE_LOCUS96</name>
</gene>
<comment type="subcellular location">
    <subcellularLocation>
        <location evidence="1">Membrane</location>
        <topology evidence="1">Multi-pass membrane protein</topology>
    </subcellularLocation>
</comment>
<keyword evidence="9" id="KW-1185">Reference proteome</keyword>
<dbReference type="GO" id="GO:0005886">
    <property type="term" value="C:plasma membrane"/>
    <property type="evidence" value="ECO:0007669"/>
    <property type="project" value="TreeGrafter"/>
</dbReference>
<evidence type="ECO:0000256" key="5">
    <source>
        <dbReference type="ARBA" id="ARBA00023136"/>
    </source>
</evidence>
<proteinExistence type="inferred from homology"/>
<evidence type="ECO:0000256" key="2">
    <source>
        <dbReference type="ARBA" id="ARBA00006175"/>
    </source>
</evidence>
<evidence type="ECO:0000256" key="1">
    <source>
        <dbReference type="ARBA" id="ARBA00004141"/>
    </source>
</evidence>
<evidence type="ECO:0000313" key="10">
    <source>
        <dbReference type="WBParaSite" id="ECPE_0000009501-mRNA-1"/>
    </source>
</evidence>
<sequence>MCRTFAAEALGLGMIIFIVKCHAAEHELKSPFSGAASAAFAVAMWTVGPVSGLQLTPILSVVFLIIRRINFVYCILGMAGQRFGAVIGLALASRLVPGLLDNAALNLHVLEKNVNDGQVFGLECLCSSLLIICCLSTLDELRKLH</sequence>